<reference evidence="2 3" key="1">
    <citation type="submission" date="2019-02" db="EMBL/GenBank/DDBJ databases">
        <title>Flavobacterium sp. RD-2-33 isolated from forest soil.</title>
        <authorList>
            <person name="Chaudhary D.K."/>
        </authorList>
    </citation>
    <scope>NUCLEOTIDE SEQUENCE [LARGE SCALE GENOMIC DNA]</scope>
    <source>
        <strain evidence="2 3">RD-2-33</strain>
    </source>
</reference>
<evidence type="ECO:0000313" key="3">
    <source>
        <dbReference type="Proteomes" id="UP000293300"/>
    </source>
</evidence>
<evidence type="ECO:0000313" key="2">
    <source>
        <dbReference type="EMBL" id="TBX71218.1"/>
    </source>
</evidence>
<dbReference type="Proteomes" id="UP000293300">
    <property type="component" value="Unassembled WGS sequence"/>
</dbReference>
<evidence type="ECO:0000256" key="1">
    <source>
        <dbReference type="SAM" id="Phobius"/>
    </source>
</evidence>
<gene>
    <name evidence="2" type="ORF">EZL74_01555</name>
</gene>
<keyword evidence="1" id="KW-0472">Membrane</keyword>
<feature type="transmembrane region" description="Helical" evidence="1">
    <location>
        <begin position="298"/>
        <end position="315"/>
    </location>
</feature>
<organism evidence="2 3">
    <name type="scientific">Flavobacterium silvisoli</name>
    <dbReference type="NCBI Taxonomy" id="2529433"/>
    <lineage>
        <taxon>Bacteria</taxon>
        <taxon>Pseudomonadati</taxon>
        <taxon>Bacteroidota</taxon>
        <taxon>Flavobacteriia</taxon>
        <taxon>Flavobacteriales</taxon>
        <taxon>Flavobacteriaceae</taxon>
        <taxon>Flavobacterium</taxon>
    </lineage>
</organism>
<keyword evidence="1" id="KW-1133">Transmembrane helix</keyword>
<keyword evidence="3" id="KW-1185">Reference proteome</keyword>
<dbReference type="OrthoDB" id="1452530at2"/>
<protein>
    <submittedName>
        <fullName evidence="2">Uncharacterized protein</fullName>
    </submittedName>
</protein>
<keyword evidence="1" id="KW-0812">Transmembrane</keyword>
<sequence>MSETSQSNKDNQEIDLSVISKGIGKFFERISSKIFRGVFFIRKNIIWIGALVLIGGGAGAYLDKKTKSFDNQIIVCPNFSSTDYLYAKINLINSKIEDNDTVFLRDVVGIKDAKKFKKIEIQPIPDIYKFIEDKDKNFDLLKLMAEDGDIKKIVTDNLTSKNYPFHLITFKTTKAVTDDRVIKPLLNYFNNTDYYVQIQKEYLNNIKIKMTENDSIISQINGFLNAFKNTTNGSQKSDKLVYYNENSQLNDVIKTKDELIKEQGSHRIELVNLDRVVKDNSITVNIKDEDLVNGNLKFTLPLLLVFCFILIRNFNSYYKRQVVKMNN</sequence>
<dbReference type="AlphaFoldDB" id="A0A4Q9Z448"/>
<name>A0A4Q9Z448_9FLAO</name>
<proteinExistence type="predicted"/>
<feature type="transmembrane region" description="Helical" evidence="1">
    <location>
        <begin position="45"/>
        <end position="62"/>
    </location>
</feature>
<comment type="caution">
    <text evidence="2">The sequence shown here is derived from an EMBL/GenBank/DDBJ whole genome shotgun (WGS) entry which is preliminary data.</text>
</comment>
<dbReference type="RefSeq" id="WP_131474829.1">
    <property type="nucleotide sequence ID" value="NZ_SJPE01000001.1"/>
</dbReference>
<accession>A0A4Q9Z448</accession>
<dbReference type="EMBL" id="SJPE01000001">
    <property type="protein sequence ID" value="TBX71218.1"/>
    <property type="molecule type" value="Genomic_DNA"/>
</dbReference>